<dbReference type="InterPro" id="IPR010093">
    <property type="entry name" value="SinI_DNA-bd"/>
</dbReference>
<dbReference type="Proteomes" id="UP000051733">
    <property type="component" value="Unassembled WGS sequence"/>
</dbReference>
<dbReference type="GO" id="GO:0003677">
    <property type="term" value="F:DNA binding"/>
    <property type="evidence" value="ECO:0007669"/>
    <property type="project" value="InterPro"/>
</dbReference>
<sequence>MKQIQIVLSDQQVEEIVNGTAQVIAEKMADDVDKYFGKKRYMNKQDACEYLGVSPSTISKWVAEGLREIRFGKNIRYDPVDLNEFMTAHKTEEFRM</sequence>
<keyword evidence="3" id="KW-1185">Reference proteome</keyword>
<gene>
    <name evidence="2" type="ORF">FC26_GL001163</name>
</gene>
<dbReference type="InterPro" id="IPR041657">
    <property type="entry name" value="HTH_17"/>
</dbReference>
<name>A0A0R2A4E6_9LACO</name>
<dbReference type="AlphaFoldDB" id="A0A0R2A4E6"/>
<proteinExistence type="predicted"/>
<feature type="domain" description="Helix-turn-helix" evidence="1">
    <location>
        <begin position="41"/>
        <end position="89"/>
    </location>
</feature>
<dbReference type="RefSeq" id="WP_057778153.1">
    <property type="nucleotide sequence ID" value="NZ_AYYY01000018.1"/>
</dbReference>
<comment type="caution">
    <text evidence="2">The sequence shown here is derived from an EMBL/GenBank/DDBJ whole genome shotgun (WGS) entry which is preliminary data.</text>
</comment>
<dbReference type="SUPFAM" id="SSF46955">
    <property type="entry name" value="Putative DNA-binding domain"/>
    <property type="match status" value="1"/>
</dbReference>
<reference evidence="2 3" key="1">
    <citation type="journal article" date="2015" name="Genome Announc.">
        <title>Expanding the biotechnology potential of lactobacilli through comparative genomics of 213 strains and associated genera.</title>
        <authorList>
            <person name="Sun Z."/>
            <person name="Harris H.M."/>
            <person name="McCann A."/>
            <person name="Guo C."/>
            <person name="Argimon S."/>
            <person name="Zhang W."/>
            <person name="Yang X."/>
            <person name="Jeffery I.B."/>
            <person name="Cooney J.C."/>
            <person name="Kagawa T.F."/>
            <person name="Liu W."/>
            <person name="Song Y."/>
            <person name="Salvetti E."/>
            <person name="Wrobel A."/>
            <person name="Rasinkangas P."/>
            <person name="Parkhill J."/>
            <person name="Rea M.C."/>
            <person name="O'Sullivan O."/>
            <person name="Ritari J."/>
            <person name="Douillard F.P."/>
            <person name="Paul Ross R."/>
            <person name="Yang R."/>
            <person name="Briner A.E."/>
            <person name="Felis G.E."/>
            <person name="de Vos W.M."/>
            <person name="Barrangou R."/>
            <person name="Klaenhammer T.R."/>
            <person name="Caufield P.W."/>
            <person name="Cui Y."/>
            <person name="Zhang H."/>
            <person name="O'Toole P.W."/>
        </authorList>
    </citation>
    <scope>NUCLEOTIDE SEQUENCE [LARGE SCALE GENOMIC DNA]</scope>
    <source>
        <strain evidence="2 3">DSM 20634</strain>
    </source>
</reference>
<evidence type="ECO:0000313" key="3">
    <source>
        <dbReference type="Proteomes" id="UP000051733"/>
    </source>
</evidence>
<protein>
    <recommendedName>
        <fullName evidence="1">Helix-turn-helix domain-containing protein</fullName>
    </recommendedName>
</protein>
<evidence type="ECO:0000259" key="1">
    <source>
        <dbReference type="Pfam" id="PF12728"/>
    </source>
</evidence>
<dbReference type="InterPro" id="IPR009061">
    <property type="entry name" value="DNA-bd_dom_put_sf"/>
</dbReference>
<dbReference type="NCBIfam" id="TIGR01764">
    <property type="entry name" value="excise"/>
    <property type="match status" value="1"/>
</dbReference>
<dbReference type="PATRIC" id="fig|1423813.3.peg.1183"/>
<dbReference type="InterPro" id="IPR036388">
    <property type="entry name" value="WH-like_DNA-bd_sf"/>
</dbReference>
<dbReference type="EMBL" id="AYYY01000018">
    <property type="protein sequence ID" value="KRM61888.1"/>
    <property type="molecule type" value="Genomic_DNA"/>
</dbReference>
<accession>A0A0R2A4E6</accession>
<dbReference type="STRING" id="1423813.FC26_GL001163"/>
<organism evidence="2 3">
    <name type="scientific">Paucilactobacillus vaccinostercus DSM 20634</name>
    <dbReference type="NCBI Taxonomy" id="1423813"/>
    <lineage>
        <taxon>Bacteria</taxon>
        <taxon>Bacillati</taxon>
        <taxon>Bacillota</taxon>
        <taxon>Bacilli</taxon>
        <taxon>Lactobacillales</taxon>
        <taxon>Lactobacillaceae</taxon>
        <taxon>Paucilactobacillus</taxon>
    </lineage>
</organism>
<evidence type="ECO:0000313" key="2">
    <source>
        <dbReference type="EMBL" id="KRM61888.1"/>
    </source>
</evidence>
<dbReference type="Gene3D" id="1.10.10.10">
    <property type="entry name" value="Winged helix-like DNA-binding domain superfamily/Winged helix DNA-binding domain"/>
    <property type="match status" value="1"/>
</dbReference>
<dbReference type="Pfam" id="PF12728">
    <property type="entry name" value="HTH_17"/>
    <property type="match status" value="1"/>
</dbReference>